<keyword evidence="3" id="KW-1185">Reference proteome</keyword>
<dbReference type="PANTHER" id="PTHR47109">
    <property type="entry name" value="NUCLEOREDOXIN-LIKE PROTEIN 1"/>
    <property type="match status" value="1"/>
</dbReference>
<accession>A0A7L4JDM1</accession>
<comment type="caution">
    <text evidence="2">The sequence shown here is derived from an EMBL/GenBank/DDBJ whole genome shotgun (WGS) entry which is preliminary data.</text>
</comment>
<dbReference type="PANTHER" id="PTHR47109:SF1">
    <property type="entry name" value="NUCLEOREDOXIN-LIKE PROTEIN 1"/>
    <property type="match status" value="1"/>
</dbReference>
<sequence length="202" mass="23897">SLFSGRALLWRRSERRLDTEREVRAALENRVLLLLFSARRCPRCREFEPRLRRFWSRLTDPAHVERPEQVRLVYLGQDGCEEEHRRYVRDMPRTWMALPYGDRLGSELSQRFGVSELPAVVVLAPSGAVLVPNAVREILDSGPSCFRNWREAAELLDRNFQEREDTERSVPRSLSEPLRKLKYRLWDQDEEEEEEEEGEEGK</sequence>
<dbReference type="InterPro" id="IPR029520">
    <property type="entry name" value="RdCVF"/>
</dbReference>
<evidence type="ECO:0000313" key="2">
    <source>
        <dbReference type="EMBL" id="NXY39074.1"/>
    </source>
</evidence>
<dbReference type="InterPro" id="IPR036249">
    <property type="entry name" value="Thioredoxin-like_sf"/>
</dbReference>
<dbReference type="Pfam" id="PF13905">
    <property type="entry name" value="Thioredoxin_8"/>
    <property type="match status" value="1"/>
</dbReference>
<dbReference type="GO" id="GO:0005739">
    <property type="term" value="C:mitochondrion"/>
    <property type="evidence" value="ECO:0007669"/>
    <property type="project" value="TreeGrafter"/>
</dbReference>
<dbReference type="EMBL" id="VZSW01002895">
    <property type="protein sequence ID" value="NXY39074.1"/>
    <property type="molecule type" value="Genomic_DNA"/>
</dbReference>
<proteinExistence type="predicted"/>
<name>A0A7L4JDM1_9PASS</name>
<dbReference type="SUPFAM" id="SSF52833">
    <property type="entry name" value="Thioredoxin-like"/>
    <property type="match status" value="1"/>
</dbReference>
<evidence type="ECO:0000313" key="3">
    <source>
        <dbReference type="Proteomes" id="UP000572837"/>
    </source>
</evidence>
<reference evidence="2 3" key="1">
    <citation type="submission" date="2020-02" db="EMBL/GenBank/DDBJ databases">
        <title>Bird 10,000 Genomes (B10K) Project - Family phase.</title>
        <authorList>
            <person name="Zhang G."/>
        </authorList>
    </citation>
    <scope>NUCLEOTIDE SEQUENCE [LARGE SCALE GENOMIC DNA]</scope>
    <source>
        <strain evidence="2">B10K-IZ-033-81</strain>
        <tissue evidence="2">Muscle</tissue>
    </source>
</reference>
<dbReference type="Gene3D" id="3.40.30.10">
    <property type="entry name" value="Glutaredoxin"/>
    <property type="match status" value="1"/>
</dbReference>
<gene>
    <name evidence="2" type="primary">Nxnl1</name>
    <name evidence="2" type="ORF">PORRUF_R12331</name>
</gene>
<dbReference type="GO" id="GO:0045494">
    <property type="term" value="P:photoreceptor cell maintenance"/>
    <property type="evidence" value="ECO:0007669"/>
    <property type="project" value="InterPro"/>
</dbReference>
<dbReference type="InterPro" id="IPR012336">
    <property type="entry name" value="Thioredoxin-like_fold"/>
</dbReference>
<dbReference type="Proteomes" id="UP000572837">
    <property type="component" value="Unassembled WGS sequence"/>
</dbReference>
<dbReference type="AlphaFoldDB" id="A0A7L4JDM1"/>
<feature type="non-terminal residue" evidence="2">
    <location>
        <position position="1"/>
    </location>
</feature>
<protein>
    <submittedName>
        <fullName evidence="2">NXNL1 protein</fullName>
    </submittedName>
</protein>
<feature type="non-terminal residue" evidence="2">
    <location>
        <position position="202"/>
    </location>
</feature>
<organism evidence="2 3">
    <name type="scientific">Pomatorhinus ruficollis</name>
    <name type="common">streak-breasted scimitar babbler</name>
    <dbReference type="NCBI Taxonomy" id="932028"/>
    <lineage>
        <taxon>Eukaryota</taxon>
        <taxon>Metazoa</taxon>
        <taxon>Chordata</taxon>
        <taxon>Craniata</taxon>
        <taxon>Vertebrata</taxon>
        <taxon>Euteleostomi</taxon>
        <taxon>Archelosauria</taxon>
        <taxon>Archosauria</taxon>
        <taxon>Dinosauria</taxon>
        <taxon>Saurischia</taxon>
        <taxon>Theropoda</taxon>
        <taxon>Coelurosauria</taxon>
        <taxon>Aves</taxon>
        <taxon>Neognathae</taxon>
        <taxon>Neoaves</taxon>
        <taxon>Telluraves</taxon>
        <taxon>Australaves</taxon>
        <taxon>Passeriformes</taxon>
        <taxon>Sylvioidea</taxon>
        <taxon>Timaliidae</taxon>
        <taxon>Pomatorhinus</taxon>
    </lineage>
</organism>
<feature type="domain" description="Thioredoxin-like fold" evidence="1">
    <location>
        <begin position="29"/>
        <end position="129"/>
    </location>
</feature>
<evidence type="ECO:0000259" key="1">
    <source>
        <dbReference type="Pfam" id="PF13905"/>
    </source>
</evidence>